<reference evidence="9 10" key="1">
    <citation type="journal article" date="2016" name="Proc. Natl. Acad. Sci. U.S.A.">
        <title>Comparative genomics of biotechnologically important yeasts.</title>
        <authorList>
            <person name="Riley R."/>
            <person name="Haridas S."/>
            <person name="Wolfe K.H."/>
            <person name="Lopes M.R."/>
            <person name="Hittinger C.T."/>
            <person name="Goeker M."/>
            <person name="Salamov A.A."/>
            <person name="Wisecaver J.H."/>
            <person name="Long T.M."/>
            <person name="Calvey C.H."/>
            <person name="Aerts A.L."/>
            <person name="Barry K.W."/>
            <person name="Choi C."/>
            <person name="Clum A."/>
            <person name="Coughlan A.Y."/>
            <person name="Deshpande S."/>
            <person name="Douglass A.P."/>
            <person name="Hanson S.J."/>
            <person name="Klenk H.-P."/>
            <person name="LaButti K.M."/>
            <person name="Lapidus A."/>
            <person name="Lindquist E.A."/>
            <person name="Lipzen A.M."/>
            <person name="Meier-Kolthoff J.P."/>
            <person name="Ohm R.A."/>
            <person name="Otillar R.P."/>
            <person name="Pangilinan J.L."/>
            <person name="Peng Y."/>
            <person name="Rokas A."/>
            <person name="Rosa C.A."/>
            <person name="Scheuner C."/>
            <person name="Sibirny A.A."/>
            <person name="Slot J.C."/>
            <person name="Stielow J.B."/>
            <person name="Sun H."/>
            <person name="Kurtzman C.P."/>
            <person name="Blackwell M."/>
            <person name="Grigoriev I.V."/>
            <person name="Jeffries T.W."/>
        </authorList>
    </citation>
    <scope>NUCLEOTIDE SEQUENCE [LARGE SCALE GENOMIC DNA]</scope>
    <source>
        <strain evidence="9 10">NRRL Y-2026</strain>
    </source>
</reference>
<comment type="similarity">
    <text evidence="2">Belongs to the universal ribosomal protein uL30 family.</text>
</comment>
<dbReference type="GO" id="GO:0003735">
    <property type="term" value="F:structural constituent of ribosome"/>
    <property type="evidence" value="ECO:0007669"/>
    <property type="project" value="InterPro"/>
</dbReference>
<dbReference type="InterPro" id="IPR005996">
    <property type="entry name" value="Ribosomal_uL30_bac-type"/>
</dbReference>
<evidence type="ECO:0000256" key="3">
    <source>
        <dbReference type="ARBA" id="ARBA00022980"/>
    </source>
</evidence>
<dbReference type="AlphaFoldDB" id="A0A1E3NES2"/>
<dbReference type="GO" id="GO:0005739">
    <property type="term" value="C:mitochondrion"/>
    <property type="evidence" value="ECO:0007669"/>
    <property type="project" value="UniProtKB-SubCell"/>
</dbReference>
<dbReference type="HAMAP" id="MF_01371_B">
    <property type="entry name" value="Ribosomal_uL30_B"/>
    <property type="match status" value="1"/>
</dbReference>
<comment type="subcellular location">
    <subcellularLocation>
        <location evidence="1">Mitochondrion</location>
    </subcellularLocation>
</comment>
<keyword evidence="10" id="KW-1185">Reference proteome</keyword>
<dbReference type="PANTHER" id="PTHR15892:SF2">
    <property type="entry name" value="LARGE RIBOSOMAL SUBUNIT PROTEIN UL30M"/>
    <property type="match status" value="1"/>
</dbReference>
<dbReference type="FunFam" id="3.30.1390.20:FF:000010">
    <property type="entry name" value="Large subunit ribosomal protein L30"/>
    <property type="match status" value="1"/>
</dbReference>
<evidence type="ECO:0000256" key="7">
    <source>
        <dbReference type="ARBA" id="ARBA00037226"/>
    </source>
</evidence>
<dbReference type="STRING" id="763406.A0A1E3NES2"/>
<gene>
    <name evidence="9" type="ORF">PICMEDRAFT_36750</name>
</gene>
<evidence type="ECO:0000313" key="9">
    <source>
        <dbReference type="EMBL" id="ODQ44622.1"/>
    </source>
</evidence>
<evidence type="ECO:0000256" key="2">
    <source>
        <dbReference type="ARBA" id="ARBA00007594"/>
    </source>
</evidence>
<dbReference type="OrthoDB" id="509901at2759"/>
<dbReference type="Gene3D" id="3.30.1390.20">
    <property type="entry name" value="Ribosomal protein L30, ferredoxin-like fold domain"/>
    <property type="match status" value="1"/>
</dbReference>
<keyword evidence="4" id="KW-0496">Mitochondrion</keyword>
<dbReference type="CDD" id="cd01658">
    <property type="entry name" value="Ribosomal_L30"/>
    <property type="match status" value="1"/>
</dbReference>
<protein>
    <recommendedName>
        <fullName evidence="6">Large ribosomal subunit protein uL30m</fullName>
    </recommendedName>
</protein>
<dbReference type="InterPro" id="IPR036919">
    <property type="entry name" value="Ribo_uL30_ferredoxin-like_sf"/>
</dbReference>
<dbReference type="NCBIfam" id="TIGR01308">
    <property type="entry name" value="rpmD_bact"/>
    <property type="match status" value="1"/>
</dbReference>
<evidence type="ECO:0000313" key="10">
    <source>
        <dbReference type="Proteomes" id="UP000094455"/>
    </source>
</evidence>
<keyword evidence="3" id="KW-0689">Ribosomal protein</keyword>
<organism evidence="9 10">
    <name type="scientific">Pichia membranifaciens NRRL Y-2026</name>
    <dbReference type="NCBI Taxonomy" id="763406"/>
    <lineage>
        <taxon>Eukaryota</taxon>
        <taxon>Fungi</taxon>
        <taxon>Dikarya</taxon>
        <taxon>Ascomycota</taxon>
        <taxon>Saccharomycotina</taxon>
        <taxon>Pichiomycetes</taxon>
        <taxon>Pichiales</taxon>
        <taxon>Pichiaceae</taxon>
        <taxon>Pichia</taxon>
    </lineage>
</organism>
<evidence type="ECO:0000256" key="6">
    <source>
        <dbReference type="ARBA" id="ARBA00035281"/>
    </source>
</evidence>
<dbReference type="RefSeq" id="XP_019015735.1">
    <property type="nucleotide sequence ID" value="XM_019163035.1"/>
</dbReference>
<dbReference type="SUPFAM" id="SSF55129">
    <property type="entry name" value="Ribosomal protein L30p/L7e"/>
    <property type="match status" value="1"/>
</dbReference>
<accession>A0A1E3NES2</accession>
<dbReference type="GeneID" id="30179722"/>
<evidence type="ECO:0000256" key="1">
    <source>
        <dbReference type="ARBA" id="ARBA00004173"/>
    </source>
</evidence>
<dbReference type="InterPro" id="IPR016082">
    <property type="entry name" value="Ribosomal_uL30_ferredoxin-like"/>
</dbReference>
<evidence type="ECO:0000259" key="8">
    <source>
        <dbReference type="Pfam" id="PF00327"/>
    </source>
</evidence>
<comment type="function">
    <text evidence="7">Component of the mitochondrial ribosome (mitoribosome), a dedicated translation machinery responsible for the synthesis of mitochondrial genome-encoded proteins, including at least some of the essential transmembrane subunits of the mitochondrial respiratory chain. The mitoribosomes are attached to the mitochondrial inner membrane and translation products are cotranslationally integrated into the membrane.</text>
</comment>
<dbReference type="GO" id="GO:0006412">
    <property type="term" value="P:translation"/>
    <property type="evidence" value="ECO:0007669"/>
    <property type="project" value="InterPro"/>
</dbReference>
<dbReference type="GO" id="GO:0015934">
    <property type="term" value="C:large ribosomal subunit"/>
    <property type="evidence" value="ECO:0007669"/>
    <property type="project" value="InterPro"/>
</dbReference>
<keyword evidence="5" id="KW-0687">Ribonucleoprotein</keyword>
<dbReference type="PANTHER" id="PTHR15892">
    <property type="entry name" value="MITOCHONDRIAL RIBOSOMAL PROTEIN L30"/>
    <property type="match status" value="1"/>
</dbReference>
<dbReference type="Proteomes" id="UP000094455">
    <property type="component" value="Unassembled WGS sequence"/>
</dbReference>
<sequence length="90" mass="10392">MSAAPKFFKVTQLRSTIGLPKLYKETLQSLGLRRRNQTVYHKISPQQAGQIARVKELVKVELSPVYKDKVQMREERKSEPGFVVVGKRQH</sequence>
<evidence type="ECO:0000256" key="5">
    <source>
        <dbReference type="ARBA" id="ARBA00023274"/>
    </source>
</evidence>
<dbReference type="Pfam" id="PF00327">
    <property type="entry name" value="Ribosomal_L30"/>
    <property type="match status" value="1"/>
</dbReference>
<dbReference type="EMBL" id="KV454006">
    <property type="protein sequence ID" value="ODQ44622.1"/>
    <property type="molecule type" value="Genomic_DNA"/>
</dbReference>
<evidence type="ECO:0000256" key="4">
    <source>
        <dbReference type="ARBA" id="ARBA00023128"/>
    </source>
</evidence>
<proteinExistence type="inferred from homology"/>
<feature type="domain" description="Large ribosomal subunit protein uL30-like ferredoxin-like fold" evidence="8">
    <location>
        <begin position="8"/>
        <end position="58"/>
    </location>
</feature>
<name>A0A1E3NES2_9ASCO</name>